<reference evidence="2" key="1">
    <citation type="journal article" date="2011" name="Environ. Microbiol.">
        <title>A blueprint of ectoine metabolism from the genome of the industrial producer Halomonas elongata DSM 2581(T).</title>
        <authorList>
            <person name="Schwibbert K."/>
            <person name="Marin-Sanguino A."/>
            <person name="Bagyan I."/>
            <person name="Heidrich G."/>
            <person name="Lentzen G."/>
            <person name="Seitz H."/>
            <person name="Rampp M."/>
            <person name="Schuster S.C."/>
            <person name="Klenk H.P."/>
            <person name="Pfeiffer F."/>
            <person name="Oesterhelt D."/>
            <person name="Kunte H.J."/>
        </authorList>
    </citation>
    <scope>NUCLEOTIDE SEQUENCE [LARGE SCALE GENOMIC DNA]</scope>
    <source>
        <strain evidence="2">ATCC 33173 / DSM 2581 / NBRC 15536 / NCIMB 2198 / 1H9</strain>
    </source>
</reference>
<dbReference type="Proteomes" id="UP000008707">
    <property type="component" value="Chromosome"/>
</dbReference>
<name>A0A1R4A4J0_HALED</name>
<accession>A0A1R4A4J0</accession>
<dbReference type="AlphaFoldDB" id="A0A1R4A4J0"/>
<evidence type="ECO:0000313" key="1">
    <source>
        <dbReference type="EMBL" id="SJK83826.1"/>
    </source>
</evidence>
<proteinExistence type="predicted"/>
<dbReference type="KEGG" id="hel:HELO_2941I"/>
<sequence>MARLDPTHQLRRPAVHTHIRCSSYGCMYSFLVSAKRASTRILDRLQGYLYSLSRSYSYAGYSQINNIVKRAFSFKLINECAI</sequence>
<dbReference type="EMBL" id="FN869568">
    <property type="protein sequence ID" value="SJK83826.1"/>
    <property type="molecule type" value="Genomic_DNA"/>
</dbReference>
<evidence type="ECO:0000313" key="2">
    <source>
        <dbReference type="Proteomes" id="UP000008707"/>
    </source>
</evidence>
<gene>
    <name evidence="1" type="ORF">HELO_2941I</name>
</gene>
<organism evidence="1 2">
    <name type="scientific">Halomonas elongata (strain ATCC 33173 / DSM 2581 / NBRC 15536 / NCIMB 2198 / 1H9)</name>
    <dbReference type="NCBI Taxonomy" id="768066"/>
    <lineage>
        <taxon>Bacteria</taxon>
        <taxon>Pseudomonadati</taxon>
        <taxon>Pseudomonadota</taxon>
        <taxon>Gammaproteobacteria</taxon>
        <taxon>Oceanospirillales</taxon>
        <taxon>Halomonadaceae</taxon>
        <taxon>Halomonas</taxon>
    </lineage>
</organism>
<protein>
    <submittedName>
        <fullName evidence="1">Uncharacterized protein</fullName>
    </submittedName>
</protein>